<dbReference type="CDD" id="cd02257">
    <property type="entry name" value="Peptidase_C19"/>
    <property type="match status" value="1"/>
</dbReference>
<comment type="caution">
    <text evidence="2">The sequence shown here is derived from an EMBL/GenBank/DDBJ whole genome shotgun (WGS) entry which is preliminary data.</text>
</comment>
<dbReference type="SUPFAM" id="SSF54001">
    <property type="entry name" value="Cysteine proteinases"/>
    <property type="match status" value="1"/>
</dbReference>
<dbReference type="GO" id="GO:0004843">
    <property type="term" value="F:cysteine-type deubiquitinase activity"/>
    <property type="evidence" value="ECO:0007669"/>
    <property type="project" value="InterPro"/>
</dbReference>
<dbReference type="Pfam" id="PF00443">
    <property type="entry name" value="UCH"/>
    <property type="match status" value="1"/>
</dbReference>
<evidence type="ECO:0000259" key="1">
    <source>
        <dbReference type="PROSITE" id="PS50235"/>
    </source>
</evidence>
<dbReference type="InterPro" id="IPR001394">
    <property type="entry name" value="Peptidase_C19_UCH"/>
</dbReference>
<dbReference type="EMBL" id="CAJZBQ010000041">
    <property type="protein sequence ID" value="CAG9326653.1"/>
    <property type="molecule type" value="Genomic_DNA"/>
</dbReference>
<dbReference type="InterPro" id="IPR038765">
    <property type="entry name" value="Papain-like_cys_pep_sf"/>
</dbReference>
<proteinExistence type="predicted"/>
<dbReference type="InterPro" id="IPR050164">
    <property type="entry name" value="Peptidase_C19"/>
</dbReference>
<gene>
    <name evidence="2" type="ORF">BSTOLATCC_MIC41927</name>
</gene>
<name>A0AAU9JL10_9CILI</name>
<feature type="domain" description="USP" evidence="1">
    <location>
        <begin position="53"/>
        <end position="300"/>
    </location>
</feature>
<dbReference type="InterPro" id="IPR018200">
    <property type="entry name" value="USP_CS"/>
</dbReference>
<dbReference type="GO" id="GO:0005634">
    <property type="term" value="C:nucleus"/>
    <property type="evidence" value="ECO:0007669"/>
    <property type="project" value="TreeGrafter"/>
</dbReference>
<dbReference type="InterPro" id="IPR028889">
    <property type="entry name" value="USP"/>
</dbReference>
<evidence type="ECO:0000313" key="2">
    <source>
        <dbReference type="EMBL" id="CAG9326653.1"/>
    </source>
</evidence>
<accession>A0AAU9JL10</accession>
<dbReference type="PROSITE" id="PS00972">
    <property type="entry name" value="USP_1"/>
    <property type="match status" value="1"/>
</dbReference>
<dbReference type="PROSITE" id="PS50235">
    <property type="entry name" value="USP_3"/>
    <property type="match status" value="1"/>
</dbReference>
<dbReference type="GO" id="GO:0016579">
    <property type="term" value="P:protein deubiquitination"/>
    <property type="evidence" value="ECO:0007669"/>
    <property type="project" value="InterPro"/>
</dbReference>
<dbReference type="PANTHER" id="PTHR24006">
    <property type="entry name" value="UBIQUITIN CARBOXYL-TERMINAL HYDROLASE"/>
    <property type="match status" value="1"/>
</dbReference>
<dbReference type="PANTHER" id="PTHR24006:SF937">
    <property type="entry name" value="UBIQUITIN CARBOXYL-TERMINAL HYDROLASE"/>
    <property type="match status" value="1"/>
</dbReference>
<evidence type="ECO:0000313" key="3">
    <source>
        <dbReference type="Proteomes" id="UP001162131"/>
    </source>
</evidence>
<dbReference type="AlphaFoldDB" id="A0AAU9JL10"/>
<organism evidence="2 3">
    <name type="scientific">Blepharisma stoltei</name>
    <dbReference type="NCBI Taxonomy" id="1481888"/>
    <lineage>
        <taxon>Eukaryota</taxon>
        <taxon>Sar</taxon>
        <taxon>Alveolata</taxon>
        <taxon>Ciliophora</taxon>
        <taxon>Postciliodesmatophora</taxon>
        <taxon>Heterotrichea</taxon>
        <taxon>Heterotrichida</taxon>
        <taxon>Blepharismidae</taxon>
        <taxon>Blepharisma</taxon>
    </lineage>
</organism>
<sequence length="300" mass="34640">MEGLRTRKRKNPNYDFVPKTKKLKVIKNSIEVCCLKCSTLYNKEDEHFCQCKTGLINIGNSCYINSVFQVFADLMVPLYITSDSQLGLMIKSLRSYSEQPISTEIVLTELDHLWEHKNVQEDAHEFFIAMLAAFNGSVFQFSTQSECFCESCNLSFIGDLKEDNTFHMMIDGSTLQEQINGSMEEILADCPNCTWPKLTCYKTIIKPPEILVVKMNRFQFNQTTGNASKVSSKVEIPQNVEIGTKRYSLSAVILHKSRSLRYGHYTTYFHRKKILIDDEVVFYNKTLKLDHAHFYIAFYS</sequence>
<dbReference type="Proteomes" id="UP001162131">
    <property type="component" value="Unassembled WGS sequence"/>
</dbReference>
<dbReference type="GO" id="GO:0005829">
    <property type="term" value="C:cytosol"/>
    <property type="evidence" value="ECO:0007669"/>
    <property type="project" value="TreeGrafter"/>
</dbReference>
<keyword evidence="3" id="KW-1185">Reference proteome</keyword>
<reference evidence="2" key="1">
    <citation type="submission" date="2021-09" db="EMBL/GenBank/DDBJ databases">
        <authorList>
            <consortium name="AG Swart"/>
            <person name="Singh M."/>
            <person name="Singh A."/>
            <person name="Seah K."/>
            <person name="Emmerich C."/>
        </authorList>
    </citation>
    <scope>NUCLEOTIDE SEQUENCE</scope>
    <source>
        <strain evidence="2">ATCC30299</strain>
    </source>
</reference>
<protein>
    <recommendedName>
        <fullName evidence="1">USP domain-containing protein</fullName>
    </recommendedName>
</protein>
<dbReference type="Gene3D" id="3.90.70.10">
    <property type="entry name" value="Cysteine proteinases"/>
    <property type="match status" value="1"/>
</dbReference>